<dbReference type="AlphaFoldDB" id="A0A6D2JYV2"/>
<accession>A0A6D2JYV2</accession>
<proteinExistence type="predicted"/>
<reference evidence="2" key="1">
    <citation type="submission" date="2020-01" db="EMBL/GenBank/DDBJ databases">
        <authorList>
            <person name="Mishra B."/>
        </authorList>
    </citation>
    <scope>NUCLEOTIDE SEQUENCE [LARGE SCALE GENOMIC DNA]</scope>
</reference>
<keyword evidence="1" id="KW-1133">Transmembrane helix</keyword>
<keyword evidence="3" id="KW-1185">Reference proteome</keyword>
<evidence type="ECO:0000256" key="1">
    <source>
        <dbReference type="SAM" id="Phobius"/>
    </source>
</evidence>
<dbReference type="EMBL" id="CACVBM020001251">
    <property type="protein sequence ID" value="CAA7041668.1"/>
    <property type="molecule type" value="Genomic_DNA"/>
</dbReference>
<evidence type="ECO:0000313" key="2">
    <source>
        <dbReference type="EMBL" id="CAA7041668.1"/>
    </source>
</evidence>
<comment type="caution">
    <text evidence="2">The sequence shown here is derived from an EMBL/GenBank/DDBJ whole genome shotgun (WGS) entry which is preliminary data.</text>
</comment>
<keyword evidence="1" id="KW-0812">Transmembrane</keyword>
<evidence type="ECO:0000313" key="3">
    <source>
        <dbReference type="Proteomes" id="UP000467841"/>
    </source>
</evidence>
<dbReference type="Proteomes" id="UP000467841">
    <property type="component" value="Unassembled WGS sequence"/>
</dbReference>
<protein>
    <submittedName>
        <fullName evidence="2">Uncharacterized protein</fullName>
    </submittedName>
</protein>
<feature type="transmembrane region" description="Helical" evidence="1">
    <location>
        <begin position="64"/>
        <end position="86"/>
    </location>
</feature>
<organism evidence="2 3">
    <name type="scientific">Microthlaspi erraticum</name>
    <dbReference type="NCBI Taxonomy" id="1685480"/>
    <lineage>
        <taxon>Eukaryota</taxon>
        <taxon>Viridiplantae</taxon>
        <taxon>Streptophyta</taxon>
        <taxon>Embryophyta</taxon>
        <taxon>Tracheophyta</taxon>
        <taxon>Spermatophyta</taxon>
        <taxon>Magnoliopsida</taxon>
        <taxon>eudicotyledons</taxon>
        <taxon>Gunneridae</taxon>
        <taxon>Pentapetalae</taxon>
        <taxon>rosids</taxon>
        <taxon>malvids</taxon>
        <taxon>Brassicales</taxon>
        <taxon>Brassicaceae</taxon>
        <taxon>Coluteocarpeae</taxon>
        <taxon>Microthlaspi</taxon>
    </lineage>
</organism>
<keyword evidence="1" id="KW-0472">Membrane</keyword>
<name>A0A6D2JYV2_9BRAS</name>
<gene>
    <name evidence="2" type="ORF">MERR_LOCUS28903</name>
</gene>
<sequence length="97" mass="10804">MEVQVCPMQQVVTVKAQPSITLDQGTIFTRPLVSVTDEVRKFKSTITVTIDFLLLRIFPSANHLLGIVITSANHLISGFLICPLLMKNTYTPIYRGV</sequence>